<evidence type="ECO:0000313" key="3">
    <source>
        <dbReference type="Proteomes" id="UP000002429"/>
    </source>
</evidence>
<feature type="region of interest" description="Disordered" evidence="1">
    <location>
        <begin position="46"/>
        <end position="68"/>
    </location>
</feature>
<dbReference type="HOGENOM" id="CLU_2438611_0_0_4"/>
<evidence type="ECO:0000313" key="2">
    <source>
        <dbReference type="EMBL" id="ADC45043.1"/>
    </source>
</evidence>
<gene>
    <name evidence="2" type="ordered locus">Rmet_6426</name>
</gene>
<dbReference type="KEGG" id="rme:Rmet_6426"/>
<proteinExistence type="predicted"/>
<keyword evidence="3" id="KW-1185">Reference proteome</keyword>
<dbReference type="Proteomes" id="UP000002429">
    <property type="component" value="Chromosome"/>
</dbReference>
<dbReference type="STRING" id="266264.Rmet_6426"/>
<dbReference type="EMBL" id="CP000352">
    <property type="protein sequence ID" value="ADC45043.1"/>
    <property type="molecule type" value="Genomic_DNA"/>
</dbReference>
<protein>
    <submittedName>
        <fullName evidence="2">Lipoprotein</fullName>
    </submittedName>
</protein>
<evidence type="ECO:0000256" key="1">
    <source>
        <dbReference type="SAM" id="MobiDB-lite"/>
    </source>
</evidence>
<keyword evidence="2" id="KW-0449">Lipoprotein</keyword>
<name>D3DXM3_CUPMC</name>
<sequence length="90" mass="9515">MIHCDVVYAAGLGKWDSDSRMTETGIRHRANMAFYHARTPLPDPAGTPHSCPLTALSATTPSPGNPIWDKALRAPQGGCCTNTTGPKPLG</sequence>
<accession>D3DXM3</accession>
<dbReference type="AlphaFoldDB" id="D3DXM3"/>
<organism evidence="2 3">
    <name type="scientific">Cupriavidus metallidurans (strain ATCC 43123 / DSM 2839 / NBRC 102507 / CH34)</name>
    <name type="common">Ralstonia metallidurans</name>
    <dbReference type="NCBI Taxonomy" id="266264"/>
    <lineage>
        <taxon>Bacteria</taxon>
        <taxon>Pseudomonadati</taxon>
        <taxon>Pseudomonadota</taxon>
        <taxon>Betaproteobacteria</taxon>
        <taxon>Burkholderiales</taxon>
        <taxon>Burkholderiaceae</taxon>
        <taxon>Cupriavidus</taxon>
    </lineage>
</organism>
<reference evidence="3" key="1">
    <citation type="journal article" date="2010" name="PLoS ONE">
        <title>The complete genome sequence of Cupriavidus metallidurans strain CH34, a master survivalist in harsh and anthropogenic environments.</title>
        <authorList>
            <person name="Janssen P.J."/>
            <person name="Van Houdt R."/>
            <person name="Moors H."/>
            <person name="Monsieurs P."/>
            <person name="Morin N."/>
            <person name="Michaux A."/>
            <person name="Benotmane M.A."/>
            <person name="Leys N."/>
            <person name="Vallaeys T."/>
            <person name="Lapidus A."/>
            <person name="Monchy S."/>
            <person name="Medigue C."/>
            <person name="Taghavi S."/>
            <person name="McCorkle S."/>
            <person name="Dunn J."/>
            <person name="van der Lelie D."/>
            <person name="Mergeay M."/>
        </authorList>
    </citation>
    <scope>NUCLEOTIDE SEQUENCE [LARGE SCALE GENOMIC DNA]</scope>
    <source>
        <strain evidence="3">ATCC 43123 / DSM 2839 / NBRC 102507 / CH34</strain>
    </source>
</reference>